<evidence type="ECO:0000259" key="1">
    <source>
        <dbReference type="PROSITE" id="PS50181"/>
    </source>
</evidence>
<dbReference type="Gene3D" id="2.120.10.80">
    <property type="entry name" value="Kelch-type beta propeller"/>
    <property type="match status" value="1"/>
</dbReference>
<gene>
    <name evidence="3" type="primary">LOC113865733</name>
</gene>
<dbReference type="InterPro" id="IPR050796">
    <property type="entry name" value="SCF_F-box_component"/>
</dbReference>
<name>A0A8B8LIQ7_ABRPR</name>
<proteinExistence type="predicted"/>
<dbReference type="SMART" id="SM00256">
    <property type="entry name" value="FBOX"/>
    <property type="match status" value="1"/>
</dbReference>
<dbReference type="AlphaFoldDB" id="A0A8B8LIQ7"/>
<dbReference type="GeneID" id="113865733"/>
<reference evidence="3" key="2">
    <citation type="submission" date="2025-08" db="UniProtKB">
        <authorList>
            <consortium name="RefSeq"/>
        </authorList>
    </citation>
    <scope>IDENTIFICATION</scope>
    <source>
        <tissue evidence="3">Young leaves</tissue>
    </source>
</reference>
<feature type="domain" description="F-box" evidence="1">
    <location>
        <begin position="28"/>
        <end position="73"/>
    </location>
</feature>
<dbReference type="FunFam" id="1.20.1280.50:FF:000060">
    <property type="entry name" value="F-box only protein 13"/>
    <property type="match status" value="1"/>
</dbReference>
<dbReference type="OrthoDB" id="2095648at2759"/>
<dbReference type="InterPro" id="IPR036047">
    <property type="entry name" value="F-box-like_dom_sf"/>
</dbReference>
<dbReference type="CDD" id="cd22157">
    <property type="entry name" value="F-box_AtFBW1-like"/>
    <property type="match status" value="1"/>
</dbReference>
<dbReference type="InterPro" id="IPR001810">
    <property type="entry name" value="F-box_dom"/>
</dbReference>
<organism evidence="2 3">
    <name type="scientific">Abrus precatorius</name>
    <name type="common">Indian licorice</name>
    <name type="synonym">Glycine abrus</name>
    <dbReference type="NCBI Taxonomy" id="3816"/>
    <lineage>
        <taxon>Eukaryota</taxon>
        <taxon>Viridiplantae</taxon>
        <taxon>Streptophyta</taxon>
        <taxon>Embryophyta</taxon>
        <taxon>Tracheophyta</taxon>
        <taxon>Spermatophyta</taxon>
        <taxon>Magnoliopsida</taxon>
        <taxon>eudicotyledons</taxon>
        <taxon>Gunneridae</taxon>
        <taxon>Pentapetalae</taxon>
        <taxon>rosids</taxon>
        <taxon>fabids</taxon>
        <taxon>Fabales</taxon>
        <taxon>Fabaceae</taxon>
        <taxon>Papilionoideae</taxon>
        <taxon>50 kb inversion clade</taxon>
        <taxon>NPAAA clade</taxon>
        <taxon>indigoferoid/millettioid clade</taxon>
        <taxon>Abreae</taxon>
        <taxon>Abrus</taxon>
    </lineage>
</organism>
<evidence type="ECO:0000313" key="3">
    <source>
        <dbReference type="RefSeq" id="XP_027356261.1"/>
    </source>
</evidence>
<reference evidence="2" key="1">
    <citation type="journal article" date="2019" name="Toxins">
        <title>Detection of Abrin-Like and Prepropulchellin-Like Toxin Genes and Transcripts Using Whole Genome Sequencing and Full-Length Transcript Sequencing of Abrus precatorius.</title>
        <authorList>
            <person name="Hovde B.T."/>
            <person name="Daligault H.E."/>
            <person name="Hanschen E.R."/>
            <person name="Kunde Y.A."/>
            <person name="Johnson M.B."/>
            <person name="Starkenburg S.R."/>
            <person name="Johnson S.L."/>
        </authorList>
    </citation>
    <scope>NUCLEOTIDE SEQUENCE [LARGE SCALE GENOMIC DNA]</scope>
</reference>
<dbReference type="SUPFAM" id="SSF50965">
    <property type="entry name" value="Galactose oxidase, central domain"/>
    <property type="match status" value="1"/>
</dbReference>
<dbReference type="KEGG" id="aprc:113865733"/>
<dbReference type="Pfam" id="PF00646">
    <property type="entry name" value="F-box"/>
    <property type="match status" value="1"/>
</dbReference>
<accession>A0A8B8LIQ7</accession>
<dbReference type="PANTHER" id="PTHR31672:SF7">
    <property type="entry name" value="F-BOX DOMAIN-CONTAINING PROTEIN"/>
    <property type="match status" value="1"/>
</dbReference>
<dbReference type="Proteomes" id="UP000694853">
    <property type="component" value="Unplaced"/>
</dbReference>
<dbReference type="InterPro" id="IPR015915">
    <property type="entry name" value="Kelch-typ_b-propeller"/>
</dbReference>
<dbReference type="InterPro" id="IPR011043">
    <property type="entry name" value="Gal_Oxase/kelch_b-propeller"/>
</dbReference>
<dbReference type="RefSeq" id="XP_027356261.1">
    <property type="nucleotide sequence ID" value="XM_027500460.1"/>
</dbReference>
<dbReference type="InterPro" id="IPR005174">
    <property type="entry name" value="KIB1-4_b-propeller"/>
</dbReference>
<dbReference type="Gene3D" id="1.20.1280.50">
    <property type="match status" value="1"/>
</dbReference>
<evidence type="ECO:0000313" key="2">
    <source>
        <dbReference type="Proteomes" id="UP000694853"/>
    </source>
</evidence>
<dbReference type="PANTHER" id="PTHR31672">
    <property type="entry name" value="BNACNNG10540D PROTEIN"/>
    <property type="match status" value="1"/>
</dbReference>
<dbReference type="Pfam" id="PF03478">
    <property type="entry name" value="Beta-prop_KIB1-4"/>
    <property type="match status" value="1"/>
</dbReference>
<dbReference type="PROSITE" id="PS50181">
    <property type="entry name" value="FBOX"/>
    <property type="match status" value="1"/>
</dbReference>
<protein>
    <submittedName>
        <fullName evidence="3">F-box only protein 13-like</fullName>
    </submittedName>
</protein>
<keyword evidence="2" id="KW-1185">Reference proteome</keyword>
<dbReference type="SUPFAM" id="SSF81383">
    <property type="entry name" value="F-box domain"/>
    <property type="match status" value="1"/>
</dbReference>
<sequence>MECNDRHSQSVSLKRKSPENRDHILFNSFSMDDLNQDLFERVLSWLPTSTFFRLTSVCKRWKSVAASASFKLACSHIPSRDPWFFMVAPNLNQSVIFDSAEGTWKRLNHPPFLQEECNHSCMPVAASGGLICYQKLSGNFIVSNPVTGSCRQLPPLHFTSEHQPLNAIVMSTTSKDQFSFKVVLVVGELPNLLFKVYNSSSGCWEGEIALRRKVEDRNSVEYDSTDDNVVYFLSKAGIVVASNMQRSPSKQYSSVITDKDGQEIVYFVSSSGKVVACNLTCKCFFEYPRLLPVFSEYSIDVVECNGEMLVVLLSEFLETASLRVWKYDEANRCWHQIAAMPVANSHEWYGKKADINCVGAGNHIFICLNSSELCTYIMCDLETNKWVELPNCCINGQVMDFMSAFSFEPRIEASV</sequence>